<organism evidence="2 3">
    <name type="scientific">Iphiclides podalirius</name>
    <name type="common">scarce swallowtail</name>
    <dbReference type="NCBI Taxonomy" id="110791"/>
    <lineage>
        <taxon>Eukaryota</taxon>
        <taxon>Metazoa</taxon>
        <taxon>Ecdysozoa</taxon>
        <taxon>Arthropoda</taxon>
        <taxon>Hexapoda</taxon>
        <taxon>Insecta</taxon>
        <taxon>Pterygota</taxon>
        <taxon>Neoptera</taxon>
        <taxon>Endopterygota</taxon>
        <taxon>Lepidoptera</taxon>
        <taxon>Glossata</taxon>
        <taxon>Ditrysia</taxon>
        <taxon>Papilionoidea</taxon>
        <taxon>Papilionidae</taxon>
        <taxon>Papilioninae</taxon>
        <taxon>Iphiclides</taxon>
    </lineage>
</organism>
<sequence length="93" mass="10019">MSCAIRDSFPARPLPAAESGAISAVLPGRATPGEIQNNDKSATGQIKDQGKLRLWAGQERTGERAPGHFRRTDGWSRRATDDSEPVDVFTLGL</sequence>
<reference evidence="2" key="1">
    <citation type="submission" date="2022-03" db="EMBL/GenBank/DDBJ databases">
        <authorList>
            <person name="Martin H S."/>
        </authorList>
    </citation>
    <scope>NUCLEOTIDE SEQUENCE</scope>
</reference>
<gene>
    <name evidence="2" type="ORF">IPOD504_LOCUS15369</name>
</gene>
<evidence type="ECO:0000256" key="1">
    <source>
        <dbReference type="SAM" id="MobiDB-lite"/>
    </source>
</evidence>
<evidence type="ECO:0000313" key="2">
    <source>
        <dbReference type="EMBL" id="CAH2072024.1"/>
    </source>
</evidence>
<name>A0ABN8J361_9NEOP</name>
<proteinExistence type="predicted"/>
<accession>A0ABN8J361</accession>
<keyword evidence="3" id="KW-1185">Reference proteome</keyword>
<dbReference type="EMBL" id="OW152818">
    <property type="protein sequence ID" value="CAH2072024.1"/>
    <property type="molecule type" value="Genomic_DNA"/>
</dbReference>
<feature type="non-terminal residue" evidence="2">
    <location>
        <position position="93"/>
    </location>
</feature>
<dbReference type="Proteomes" id="UP000837857">
    <property type="component" value="Chromosome 6"/>
</dbReference>
<feature type="region of interest" description="Disordered" evidence="1">
    <location>
        <begin position="61"/>
        <end position="81"/>
    </location>
</feature>
<protein>
    <submittedName>
        <fullName evidence="2">Uncharacterized protein</fullName>
    </submittedName>
</protein>
<evidence type="ECO:0000313" key="3">
    <source>
        <dbReference type="Proteomes" id="UP000837857"/>
    </source>
</evidence>